<dbReference type="EMBL" id="JASBQV010000004">
    <property type="protein sequence ID" value="MDI3234181.1"/>
    <property type="molecule type" value="Genomic_DNA"/>
</dbReference>
<comment type="caution">
    <text evidence="1">The sequence shown here is derived from an EMBL/GenBank/DDBJ whole genome shotgun (WGS) entry which is preliminary data.</text>
</comment>
<evidence type="ECO:0008006" key="3">
    <source>
        <dbReference type="Google" id="ProtNLM"/>
    </source>
</evidence>
<sequence length="124" mass="13293">MTTLKFTTGVRFQGKRYPVNAVVEGFSKKETEILVSGGLAFVVGLPSETEVVDGAGDLGSPSGPPVDEESLAKELDANWTLKELKTDALLHGVDLEKVTSKEVAIKKIIEEGKADAFLAMLEDE</sequence>
<dbReference type="Proteomes" id="UP001243286">
    <property type="component" value="Unassembled WGS sequence"/>
</dbReference>
<gene>
    <name evidence="1" type="ORF">QK289_04105</name>
</gene>
<keyword evidence="2" id="KW-1185">Reference proteome</keyword>
<protein>
    <recommendedName>
        <fullName evidence="3">Phage protein</fullName>
    </recommendedName>
</protein>
<evidence type="ECO:0000313" key="1">
    <source>
        <dbReference type="EMBL" id="MDI3234181.1"/>
    </source>
</evidence>
<reference evidence="1 2" key="1">
    <citation type="submission" date="2023-04" db="EMBL/GenBank/DDBJ databases">
        <title>Antarctic isolates genomes.</title>
        <authorList>
            <person name="Dimov S.G."/>
        </authorList>
    </citation>
    <scope>NUCLEOTIDE SEQUENCE [LARGE SCALE GENOMIC DNA]</scope>
    <source>
        <strain evidence="1 2">AL19</strain>
    </source>
</reference>
<name>A0ABT6QZR7_9BACL</name>
<evidence type="ECO:0000313" key="2">
    <source>
        <dbReference type="Proteomes" id="UP001243286"/>
    </source>
</evidence>
<organism evidence="1 2">
    <name type="scientific">Exiguobacterium antarcticum</name>
    <dbReference type="NCBI Taxonomy" id="132920"/>
    <lineage>
        <taxon>Bacteria</taxon>
        <taxon>Bacillati</taxon>
        <taxon>Bacillota</taxon>
        <taxon>Bacilli</taxon>
        <taxon>Bacillales</taxon>
        <taxon>Bacillales Family XII. Incertae Sedis</taxon>
        <taxon>Exiguobacterium</taxon>
    </lineage>
</organism>
<proteinExistence type="predicted"/>
<accession>A0ABT6QZR7</accession>
<dbReference type="RefSeq" id="WP_282354733.1">
    <property type="nucleotide sequence ID" value="NZ_JASBQV010000004.1"/>
</dbReference>